<dbReference type="InterPro" id="IPR024549">
    <property type="entry name" value="NADH-UbQ_OxRdtase_su21_C_fun"/>
</dbReference>
<dbReference type="PANTHER" id="PTHR34062:SF1">
    <property type="entry name" value="NADH-UBIQUINONE OXIDOREDUCTASE 21KDA SUBUNIT N-TERMINAL DOMAIN-CONTAINING PROTEIN"/>
    <property type="match status" value="1"/>
</dbReference>
<feature type="domain" description="NADH-ubiquinone oxidoreductase 21kDa subunit C-terminal fungi" evidence="4">
    <location>
        <begin position="117"/>
        <end position="180"/>
    </location>
</feature>
<feature type="domain" description="NADH-ubiquinone oxidoreductase 21kDa subunit N-terminal" evidence="3">
    <location>
        <begin position="21"/>
        <end position="106"/>
    </location>
</feature>
<accession>A0A4Q0A146</accession>
<keyword evidence="2" id="KW-0812">Transmembrane</keyword>
<feature type="region of interest" description="Disordered" evidence="1">
    <location>
        <begin position="1"/>
        <end position="25"/>
    </location>
</feature>
<dbReference type="PANTHER" id="PTHR34062">
    <property type="entry name" value="OXIDOREDUCTASE 21 KDA SUBUNIT, PUTATIVE (AFU_ORTHOLOGUE AFUA_4G04750)-RELATED"/>
    <property type="match status" value="1"/>
</dbReference>
<dbReference type="STRING" id="215637.A0A4Q0A146"/>
<dbReference type="OrthoDB" id="196140at2759"/>
<evidence type="ECO:0000256" key="1">
    <source>
        <dbReference type="SAM" id="MobiDB-lite"/>
    </source>
</evidence>
<reference evidence="6" key="1">
    <citation type="journal article" date="2018" name="Nat. Microbiol.">
        <title>Leveraging single-cell genomics to expand the fungal tree of life.</title>
        <authorList>
            <person name="Ahrendt S.R."/>
            <person name="Quandt C.A."/>
            <person name="Ciobanu D."/>
            <person name="Clum A."/>
            <person name="Salamov A."/>
            <person name="Andreopoulos B."/>
            <person name="Cheng J.F."/>
            <person name="Woyke T."/>
            <person name="Pelin A."/>
            <person name="Henrissat B."/>
            <person name="Reynolds N.K."/>
            <person name="Benny G.L."/>
            <person name="Smith M.E."/>
            <person name="James T.Y."/>
            <person name="Grigoriev I.V."/>
        </authorList>
    </citation>
    <scope>NUCLEOTIDE SEQUENCE [LARGE SCALE GENOMIC DNA]</scope>
    <source>
        <strain evidence="6">RSA 468</strain>
    </source>
</reference>
<feature type="transmembrane region" description="Helical" evidence="2">
    <location>
        <begin position="43"/>
        <end position="65"/>
    </location>
</feature>
<dbReference type="EMBL" id="ML002243">
    <property type="protein sequence ID" value="RKP39793.1"/>
    <property type="molecule type" value="Genomic_DNA"/>
</dbReference>
<evidence type="ECO:0000313" key="6">
    <source>
        <dbReference type="Proteomes" id="UP000268162"/>
    </source>
</evidence>
<evidence type="ECO:0000313" key="5">
    <source>
        <dbReference type="EMBL" id="RKP39793.1"/>
    </source>
</evidence>
<dbReference type="InterPro" id="IPR019721">
    <property type="entry name" value="NADH-UbQ_OxRdtase_su21_N"/>
</dbReference>
<evidence type="ECO:0000259" key="4">
    <source>
        <dbReference type="Pfam" id="PF12853"/>
    </source>
</evidence>
<dbReference type="AlphaFoldDB" id="A0A4Q0A146"/>
<dbReference type="Pfam" id="PF12853">
    <property type="entry name" value="NADH_u_ox_C"/>
    <property type="match status" value="1"/>
</dbReference>
<keyword evidence="2" id="KW-0472">Membrane</keyword>
<gene>
    <name evidence="5" type="ORF">BJ085DRAFT_17434</name>
</gene>
<name>A0A4Q0A146_9FUNG</name>
<dbReference type="InterPro" id="IPR053229">
    <property type="entry name" value="NADH-Q_oxidrdct_subunit"/>
</dbReference>
<evidence type="ECO:0000259" key="3">
    <source>
        <dbReference type="Pfam" id="PF10785"/>
    </source>
</evidence>
<protein>
    <submittedName>
        <fullName evidence="5">NADH-ubiquinone oxidoreductase 21 kDa subunit</fullName>
    </submittedName>
</protein>
<organism evidence="5 6">
    <name type="scientific">Dimargaris cristalligena</name>
    <dbReference type="NCBI Taxonomy" id="215637"/>
    <lineage>
        <taxon>Eukaryota</taxon>
        <taxon>Fungi</taxon>
        <taxon>Fungi incertae sedis</taxon>
        <taxon>Zoopagomycota</taxon>
        <taxon>Kickxellomycotina</taxon>
        <taxon>Dimargaritomycetes</taxon>
        <taxon>Dimargaritales</taxon>
        <taxon>Dimargaritaceae</taxon>
        <taxon>Dimargaris</taxon>
    </lineage>
</organism>
<dbReference type="Pfam" id="PF10785">
    <property type="entry name" value="NADH-u_ox-rdase"/>
    <property type="match status" value="1"/>
</dbReference>
<keyword evidence="2" id="KW-1133">Transmembrane helix</keyword>
<keyword evidence="5" id="KW-0830">Ubiquinone</keyword>
<dbReference type="Proteomes" id="UP000268162">
    <property type="component" value="Unassembled WGS sequence"/>
</dbReference>
<sequence>MSAPPNPLRRQDNGIDPSPRPFEPIDRDPHFARVVRYFRPSDYGLWAGMAALGPVILLGLEKVMPSHGITRGDLRQGLRHAFGVGVLGGFLYIYQKSSYRFMGFQENARELRMDLAEMKARVAKGEELYGQSLLPPDVQRIAAGNSKNSQLLMFFIPWFNLVNHNHHGVDTSKYYDNAEENKVPLAKSDKE</sequence>
<feature type="transmembrane region" description="Helical" evidence="2">
    <location>
        <begin position="77"/>
        <end position="94"/>
    </location>
</feature>
<proteinExistence type="predicted"/>
<keyword evidence="6" id="KW-1185">Reference proteome</keyword>
<evidence type="ECO:0000256" key="2">
    <source>
        <dbReference type="SAM" id="Phobius"/>
    </source>
</evidence>